<dbReference type="GO" id="GO:0016020">
    <property type="term" value="C:membrane"/>
    <property type="evidence" value="ECO:0007669"/>
    <property type="project" value="InterPro"/>
</dbReference>
<protein>
    <recommendedName>
        <fullName evidence="4">1-acyl-sn-glycerol-3-phosphate acyltransferase</fullName>
        <ecNumber evidence="4">2.3.1.51</ecNumber>
    </recommendedName>
</protein>
<dbReference type="KEGG" id="sman:C12CBH8_16110"/>
<dbReference type="InterPro" id="IPR004552">
    <property type="entry name" value="AGP_acyltrans"/>
</dbReference>
<keyword evidence="4" id="KW-0443">Lipid metabolism</keyword>
<dbReference type="EC" id="2.3.1.51" evidence="4"/>
<dbReference type="PANTHER" id="PTHR10434:SF11">
    <property type="entry name" value="1-ACYL-SN-GLYCEROL-3-PHOSPHATE ACYLTRANSFERASE"/>
    <property type="match status" value="1"/>
</dbReference>
<gene>
    <name evidence="6" type="ORF">C12CBH8_16110</name>
</gene>
<dbReference type="SUPFAM" id="SSF69593">
    <property type="entry name" value="Glycerol-3-phosphate (1)-acyltransferase"/>
    <property type="match status" value="1"/>
</dbReference>
<evidence type="ECO:0000256" key="1">
    <source>
        <dbReference type="ARBA" id="ARBA00008655"/>
    </source>
</evidence>
<evidence type="ECO:0000313" key="6">
    <source>
        <dbReference type="EMBL" id="BCI60972.1"/>
    </source>
</evidence>
<dbReference type="Proteomes" id="UP000593890">
    <property type="component" value="Chromosome"/>
</dbReference>
<keyword evidence="3 4" id="KW-0012">Acyltransferase</keyword>
<dbReference type="GO" id="GO:0006654">
    <property type="term" value="P:phosphatidic acid biosynthetic process"/>
    <property type="evidence" value="ECO:0007669"/>
    <property type="project" value="TreeGrafter"/>
</dbReference>
<evidence type="ECO:0000256" key="2">
    <source>
        <dbReference type="ARBA" id="ARBA00022679"/>
    </source>
</evidence>
<organism evidence="6 7">
    <name type="scientific">Solibaculum mannosilyticum</name>
    <dbReference type="NCBI Taxonomy" id="2780922"/>
    <lineage>
        <taxon>Bacteria</taxon>
        <taxon>Bacillati</taxon>
        <taxon>Bacillota</taxon>
        <taxon>Clostridia</taxon>
        <taxon>Eubacteriales</taxon>
        <taxon>Oscillospiraceae</taxon>
        <taxon>Solibaculum</taxon>
    </lineage>
</organism>
<evidence type="ECO:0000313" key="7">
    <source>
        <dbReference type="Proteomes" id="UP000593890"/>
    </source>
</evidence>
<keyword evidence="7" id="KW-1185">Reference proteome</keyword>
<proteinExistence type="inferred from homology"/>
<dbReference type="RefSeq" id="WP_090264329.1">
    <property type="nucleotide sequence ID" value="NZ_AP023321.1"/>
</dbReference>
<dbReference type="PANTHER" id="PTHR10434">
    <property type="entry name" value="1-ACYL-SN-GLYCEROL-3-PHOSPHATE ACYLTRANSFERASE"/>
    <property type="match status" value="1"/>
</dbReference>
<dbReference type="EMBL" id="AP023321">
    <property type="protein sequence ID" value="BCI60972.1"/>
    <property type="molecule type" value="Genomic_DNA"/>
</dbReference>
<dbReference type="AlphaFoldDB" id="A0A7I8D5A3"/>
<reference evidence="7" key="1">
    <citation type="submission" date="2020-07" db="EMBL/GenBank/DDBJ databases">
        <title>Complete genome sequencing of Clostridia bacterium strain 12CBH8.</title>
        <authorList>
            <person name="Sakamoto M."/>
            <person name="Murakami T."/>
            <person name="Mori H."/>
        </authorList>
    </citation>
    <scope>NUCLEOTIDE SEQUENCE [LARGE SCALE GENOMIC DNA]</scope>
    <source>
        <strain evidence="7">12CBH8</strain>
    </source>
</reference>
<dbReference type="SMART" id="SM00563">
    <property type="entry name" value="PlsC"/>
    <property type="match status" value="1"/>
</dbReference>
<dbReference type="NCBIfam" id="TIGR00530">
    <property type="entry name" value="AGP_acyltrn"/>
    <property type="match status" value="1"/>
</dbReference>
<dbReference type="Pfam" id="PF01553">
    <property type="entry name" value="Acyltransferase"/>
    <property type="match status" value="1"/>
</dbReference>
<keyword evidence="4" id="KW-0444">Lipid biosynthesis</keyword>
<keyword evidence="4" id="KW-0594">Phospholipid biosynthesis</keyword>
<comment type="similarity">
    <text evidence="1 4">Belongs to the 1-acyl-sn-glycerol-3-phosphate acyltransferase family.</text>
</comment>
<keyword evidence="4" id="KW-1208">Phospholipid metabolism</keyword>
<feature type="domain" description="Phospholipid/glycerol acyltransferase" evidence="5">
    <location>
        <begin position="35"/>
        <end position="147"/>
    </location>
</feature>
<sequence>MSAYMWAVPVARPLFRFLFRMKFYGFENIPKEGGLLLCCNHRTYFDPVALAIGCNKRVIHYMAKEELFHGLFGKLIKAIGAFPVNRQHAGADTMNTAYQLLKDGEILGMFPEGTRSKDGKLLKFKAGAVMIAAKENVPILPAAVCFGEKLRPFCKVSVRFGKPIMPADLGMVNGTGTEMRAATRQLMEKVDELLEMGV</sequence>
<keyword evidence="2 4" id="KW-0808">Transferase</keyword>
<dbReference type="InterPro" id="IPR002123">
    <property type="entry name" value="Plipid/glycerol_acylTrfase"/>
</dbReference>
<dbReference type="CDD" id="cd07989">
    <property type="entry name" value="LPLAT_AGPAT-like"/>
    <property type="match status" value="1"/>
</dbReference>
<evidence type="ECO:0000259" key="5">
    <source>
        <dbReference type="SMART" id="SM00563"/>
    </source>
</evidence>
<dbReference type="GO" id="GO:0003841">
    <property type="term" value="F:1-acylglycerol-3-phosphate O-acyltransferase activity"/>
    <property type="evidence" value="ECO:0007669"/>
    <property type="project" value="UniProtKB-UniRule"/>
</dbReference>
<comment type="domain">
    <text evidence="4">The HXXXXD motif is essential for acyltransferase activity and may constitute the binding site for the phosphate moiety of the glycerol-3-phosphate.</text>
</comment>
<accession>A0A7I8D5A3</accession>
<comment type="catalytic activity">
    <reaction evidence="4">
        <text>a 1-acyl-sn-glycero-3-phosphate + an acyl-CoA = a 1,2-diacyl-sn-glycero-3-phosphate + CoA</text>
        <dbReference type="Rhea" id="RHEA:19709"/>
        <dbReference type="ChEBI" id="CHEBI:57287"/>
        <dbReference type="ChEBI" id="CHEBI:57970"/>
        <dbReference type="ChEBI" id="CHEBI:58342"/>
        <dbReference type="ChEBI" id="CHEBI:58608"/>
        <dbReference type="EC" id="2.3.1.51"/>
    </reaction>
</comment>
<evidence type="ECO:0000256" key="4">
    <source>
        <dbReference type="RuleBase" id="RU361267"/>
    </source>
</evidence>
<name>A0A7I8D5A3_9FIRM</name>
<evidence type="ECO:0000256" key="3">
    <source>
        <dbReference type="ARBA" id="ARBA00023315"/>
    </source>
</evidence>